<proteinExistence type="predicted"/>
<sequence>MHVASLRLSHSRTMSFPGEHNTLYEIHASTLGYDLSLEFESDLVLDSNSFSALEAELFIWCEMRPISSVGAGHSVVLKAHVMMRIYTLKVTVSSPKRLGDWAQ</sequence>
<protein>
    <submittedName>
        <fullName evidence="1">Uncharacterized protein</fullName>
    </submittedName>
</protein>
<evidence type="ECO:0000313" key="2">
    <source>
        <dbReference type="Proteomes" id="UP001150942"/>
    </source>
</evidence>
<reference evidence="1" key="2">
    <citation type="journal article" date="2023" name="IMA Fungus">
        <title>Comparative genomic study of the Penicillium genus elucidates a diverse pangenome and 15 lateral gene transfer events.</title>
        <authorList>
            <person name="Petersen C."/>
            <person name="Sorensen T."/>
            <person name="Nielsen M.R."/>
            <person name="Sondergaard T.E."/>
            <person name="Sorensen J.L."/>
            <person name="Fitzpatrick D.A."/>
            <person name="Frisvad J.C."/>
            <person name="Nielsen K.L."/>
        </authorList>
    </citation>
    <scope>NUCLEOTIDE SEQUENCE</scope>
    <source>
        <strain evidence="1">IBT 20477</strain>
    </source>
</reference>
<dbReference type="AlphaFoldDB" id="A0A9W9N6G9"/>
<dbReference type="EMBL" id="JAPQKQ010000001">
    <property type="protein sequence ID" value="KAJ5214108.1"/>
    <property type="molecule type" value="Genomic_DNA"/>
</dbReference>
<name>A0A9W9N6G9_9EURO</name>
<comment type="caution">
    <text evidence="1">The sequence shown here is derived from an EMBL/GenBank/DDBJ whole genome shotgun (WGS) entry which is preliminary data.</text>
</comment>
<dbReference type="OrthoDB" id="10594086at2759"/>
<dbReference type="Proteomes" id="UP001150942">
    <property type="component" value="Unassembled WGS sequence"/>
</dbReference>
<evidence type="ECO:0000313" key="1">
    <source>
        <dbReference type="EMBL" id="KAJ5214108.1"/>
    </source>
</evidence>
<organism evidence="1 2">
    <name type="scientific">Penicillium cf. viridicatum</name>
    <dbReference type="NCBI Taxonomy" id="2972119"/>
    <lineage>
        <taxon>Eukaryota</taxon>
        <taxon>Fungi</taxon>
        <taxon>Dikarya</taxon>
        <taxon>Ascomycota</taxon>
        <taxon>Pezizomycotina</taxon>
        <taxon>Eurotiomycetes</taxon>
        <taxon>Eurotiomycetidae</taxon>
        <taxon>Eurotiales</taxon>
        <taxon>Aspergillaceae</taxon>
        <taxon>Penicillium</taxon>
    </lineage>
</organism>
<keyword evidence="2" id="KW-1185">Reference proteome</keyword>
<gene>
    <name evidence="1" type="ORF">N7449_001277</name>
</gene>
<accession>A0A9W9N6G9</accession>
<reference evidence="1" key="1">
    <citation type="submission" date="2022-11" db="EMBL/GenBank/DDBJ databases">
        <authorList>
            <person name="Petersen C."/>
        </authorList>
    </citation>
    <scope>NUCLEOTIDE SEQUENCE</scope>
    <source>
        <strain evidence="1">IBT 20477</strain>
    </source>
</reference>